<evidence type="ECO:0000313" key="2">
    <source>
        <dbReference type="EMBL" id="KAK5925966.1"/>
    </source>
</evidence>
<protein>
    <submittedName>
        <fullName evidence="2">Uncharacterized protein</fullName>
    </submittedName>
</protein>
<feature type="region of interest" description="Disordered" evidence="1">
    <location>
        <begin position="1"/>
        <end position="33"/>
    </location>
</feature>
<organism evidence="2 3">
    <name type="scientific">Champsocephalus gunnari</name>
    <name type="common">Mackerel icefish</name>
    <dbReference type="NCBI Taxonomy" id="52237"/>
    <lineage>
        <taxon>Eukaryota</taxon>
        <taxon>Metazoa</taxon>
        <taxon>Chordata</taxon>
        <taxon>Craniata</taxon>
        <taxon>Vertebrata</taxon>
        <taxon>Euteleostomi</taxon>
        <taxon>Actinopterygii</taxon>
        <taxon>Neopterygii</taxon>
        <taxon>Teleostei</taxon>
        <taxon>Neoteleostei</taxon>
        <taxon>Acanthomorphata</taxon>
        <taxon>Eupercaria</taxon>
        <taxon>Perciformes</taxon>
        <taxon>Notothenioidei</taxon>
        <taxon>Channichthyidae</taxon>
        <taxon>Champsocephalus</taxon>
    </lineage>
</organism>
<accession>A0AAN8DN87</accession>
<keyword evidence="3" id="KW-1185">Reference proteome</keyword>
<gene>
    <name evidence="2" type="ORF">CgunFtcFv8_021578</name>
</gene>
<name>A0AAN8DN87_CHAGU</name>
<evidence type="ECO:0000313" key="3">
    <source>
        <dbReference type="Proteomes" id="UP001331515"/>
    </source>
</evidence>
<reference evidence="2 3" key="1">
    <citation type="journal article" date="2023" name="Mol. Biol. Evol.">
        <title>Genomics of Secondarily Temperate Adaptation in the Only Non-Antarctic Icefish.</title>
        <authorList>
            <person name="Rivera-Colon A.G."/>
            <person name="Rayamajhi N."/>
            <person name="Minhas B.F."/>
            <person name="Madrigal G."/>
            <person name="Bilyk K.T."/>
            <person name="Yoon V."/>
            <person name="Hune M."/>
            <person name="Gregory S."/>
            <person name="Cheng C.H.C."/>
            <person name="Catchen J.M."/>
        </authorList>
    </citation>
    <scope>NUCLEOTIDE SEQUENCE [LARGE SCALE GENOMIC DNA]</scope>
    <source>
        <tissue evidence="2">White muscle</tissue>
    </source>
</reference>
<comment type="caution">
    <text evidence="2">The sequence shown here is derived from an EMBL/GenBank/DDBJ whole genome shotgun (WGS) entry which is preliminary data.</text>
</comment>
<dbReference type="AlphaFoldDB" id="A0AAN8DN87"/>
<proteinExistence type="predicted"/>
<dbReference type="EMBL" id="JAURVH010001519">
    <property type="protein sequence ID" value="KAK5925966.1"/>
    <property type="molecule type" value="Genomic_DNA"/>
</dbReference>
<sequence>MRQISPHGQRKMRGSLPVPRLLPPSEAETPPRKSSFEHLFVRARVCPCAAQMGLCAPRVRAADLPLPRRW</sequence>
<evidence type="ECO:0000256" key="1">
    <source>
        <dbReference type="SAM" id="MobiDB-lite"/>
    </source>
</evidence>
<dbReference type="Proteomes" id="UP001331515">
    <property type="component" value="Unassembled WGS sequence"/>
</dbReference>